<dbReference type="EMBL" id="BAAAQD010000001">
    <property type="protein sequence ID" value="GAA1499733.1"/>
    <property type="molecule type" value="Genomic_DNA"/>
</dbReference>
<feature type="transmembrane region" description="Helical" evidence="1">
    <location>
        <begin position="372"/>
        <end position="393"/>
    </location>
</feature>
<name>A0ABN1ZII6_9ACTN</name>
<feature type="transmembrane region" description="Helical" evidence="1">
    <location>
        <begin position="47"/>
        <end position="69"/>
    </location>
</feature>
<feature type="transmembrane region" description="Helical" evidence="1">
    <location>
        <begin position="107"/>
        <end position="131"/>
    </location>
</feature>
<feature type="transmembrane region" description="Helical" evidence="1">
    <location>
        <begin position="16"/>
        <end position="41"/>
    </location>
</feature>
<feature type="transmembrane region" description="Helical" evidence="1">
    <location>
        <begin position="255"/>
        <end position="275"/>
    </location>
</feature>
<feature type="transmembrane region" description="Helical" evidence="1">
    <location>
        <begin position="309"/>
        <end position="331"/>
    </location>
</feature>
<dbReference type="RefSeq" id="WP_344498670.1">
    <property type="nucleotide sequence ID" value="NZ_BAAAQD010000001.1"/>
</dbReference>
<keyword evidence="1" id="KW-0472">Membrane</keyword>
<dbReference type="Proteomes" id="UP001501470">
    <property type="component" value="Unassembled WGS sequence"/>
</dbReference>
<protein>
    <recommendedName>
        <fullName evidence="4">MFS transporter</fullName>
    </recommendedName>
</protein>
<sequence length="406" mass="39416">MTGAASYRALLRTPGAAAFFVPTAGGRVGIAMTSLSIVWLVRDATGSYATAGLVTGAFAVADAVVGPQVGRLIDRFGQARVLLPGAVVHAVAVGALVAGAAGHAPAWLLAVAGALVGASLPQLSAVALARWSALLDGGRRAALPSAYALESLSNSVAYLVGPALVSAIAAAGRPVLGTLTAAALVVAGGSLLALQRRTAPPVVATDGRHRSHHRRALRRPGFLLLVGVNTAIGGFFGTMSIAVTAFAVERGAPELAAVLFAASNGTGLVAVLLYGLRPWPVPPRTQLALAGAALGLGALPLAAGGLAGVAAGAVLTAAAVPVVIVLGSVLADAVVDRGVLTEAFAWLGSASAAGSALAATAAGVAVDGSGARGGLLVALAAAVATAVLAVAGLRALHPSTTATDPP</sequence>
<proteinExistence type="predicted"/>
<evidence type="ECO:0008006" key="4">
    <source>
        <dbReference type="Google" id="ProtNLM"/>
    </source>
</evidence>
<feature type="transmembrane region" description="Helical" evidence="1">
    <location>
        <begin position="222"/>
        <end position="243"/>
    </location>
</feature>
<reference evidence="2 3" key="1">
    <citation type="journal article" date="2019" name="Int. J. Syst. Evol. Microbiol.">
        <title>The Global Catalogue of Microorganisms (GCM) 10K type strain sequencing project: providing services to taxonomists for standard genome sequencing and annotation.</title>
        <authorList>
            <consortium name="The Broad Institute Genomics Platform"/>
            <consortium name="The Broad Institute Genome Sequencing Center for Infectious Disease"/>
            <person name="Wu L."/>
            <person name="Ma J."/>
        </authorList>
    </citation>
    <scope>NUCLEOTIDE SEQUENCE [LARGE SCALE GENOMIC DNA]</scope>
    <source>
        <strain evidence="2 3">JCM 15933</strain>
    </source>
</reference>
<comment type="caution">
    <text evidence="2">The sequence shown here is derived from an EMBL/GenBank/DDBJ whole genome shotgun (WGS) entry which is preliminary data.</text>
</comment>
<keyword evidence="1" id="KW-1133">Transmembrane helix</keyword>
<dbReference type="InterPro" id="IPR011701">
    <property type="entry name" value="MFS"/>
</dbReference>
<feature type="transmembrane region" description="Helical" evidence="1">
    <location>
        <begin position="152"/>
        <end position="169"/>
    </location>
</feature>
<dbReference type="PANTHER" id="PTHR23542:SF1">
    <property type="entry name" value="MAJOR FACILITATOR SUPERFAMILY (MFS) PROFILE DOMAIN-CONTAINING PROTEIN"/>
    <property type="match status" value="1"/>
</dbReference>
<gene>
    <name evidence="2" type="ORF">GCM10009827_003140</name>
</gene>
<feature type="transmembrane region" description="Helical" evidence="1">
    <location>
        <begin position="81"/>
        <end position="101"/>
    </location>
</feature>
<evidence type="ECO:0000313" key="2">
    <source>
        <dbReference type="EMBL" id="GAA1499733.1"/>
    </source>
</evidence>
<dbReference type="Pfam" id="PF07690">
    <property type="entry name" value="MFS_1"/>
    <property type="match status" value="1"/>
</dbReference>
<evidence type="ECO:0000313" key="3">
    <source>
        <dbReference type="Proteomes" id="UP001501470"/>
    </source>
</evidence>
<feature type="transmembrane region" description="Helical" evidence="1">
    <location>
        <begin position="175"/>
        <end position="194"/>
    </location>
</feature>
<organism evidence="2 3">
    <name type="scientific">Dactylosporangium maewongense</name>
    <dbReference type="NCBI Taxonomy" id="634393"/>
    <lineage>
        <taxon>Bacteria</taxon>
        <taxon>Bacillati</taxon>
        <taxon>Actinomycetota</taxon>
        <taxon>Actinomycetes</taxon>
        <taxon>Micromonosporales</taxon>
        <taxon>Micromonosporaceae</taxon>
        <taxon>Dactylosporangium</taxon>
    </lineage>
</organism>
<feature type="transmembrane region" description="Helical" evidence="1">
    <location>
        <begin position="343"/>
        <end position="366"/>
    </location>
</feature>
<dbReference type="PANTHER" id="PTHR23542">
    <property type="match status" value="1"/>
</dbReference>
<dbReference type="SUPFAM" id="SSF103473">
    <property type="entry name" value="MFS general substrate transporter"/>
    <property type="match status" value="1"/>
</dbReference>
<accession>A0ABN1ZII6</accession>
<feature type="transmembrane region" description="Helical" evidence="1">
    <location>
        <begin position="287"/>
        <end position="303"/>
    </location>
</feature>
<keyword evidence="1" id="KW-0812">Transmembrane</keyword>
<dbReference type="InterPro" id="IPR036259">
    <property type="entry name" value="MFS_trans_sf"/>
</dbReference>
<keyword evidence="3" id="KW-1185">Reference proteome</keyword>
<dbReference type="Gene3D" id="1.20.1250.20">
    <property type="entry name" value="MFS general substrate transporter like domains"/>
    <property type="match status" value="1"/>
</dbReference>
<evidence type="ECO:0000256" key="1">
    <source>
        <dbReference type="SAM" id="Phobius"/>
    </source>
</evidence>